<dbReference type="OrthoDB" id="2665493at2759"/>
<protein>
    <submittedName>
        <fullName evidence="1">Uncharacterized protein</fullName>
    </submittedName>
</protein>
<organism evidence="1 2">
    <name type="scientific">Galerina marginata (strain CBS 339.88)</name>
    <dbReference type="NCBI Taxonomy" id="685588"/>
    <lineage>
        <taxon>Eukaryota</taxon>
        <taxon>Fungi</taxon>
        <taxon>Dikarya</taxon>
        <taxon>Basidiomycota</taxon>
        <taxon>Agaricomycotina</taxon>
        <taxon>Agaricomycetes</taxon>
        <taxon>Agaricomycetidae</taxon>
        <taxon>Agaricales</taxon>
        <taxon>Agaricineae</taxon>
        <taxon>Strophariaceae</taxon>
        <taxon>Galerina</taxon>
    </lineage>
</organism>
<gene>
    <name evidence="1" type="ORF">GALMADRAFT_207748</name>
</gene>
<evidence type="ECO:0000313" key="1">
    <source>
        <dbReference type="EMBL" id="KDR80775.1"/>
    </source>
</evidence>
<proteinExistence type="predicted"/>
<dbReference type="STRING" id="685588.A0A067TC23"/>
<accession>A0A067TC23</accession>
<dbReference type="AlphaFoldDB" id="A0A067TC23"/>
<sequence length="210" mass="23679">MDAIWKDLHQKLLKLPAMTQDPLRMFSIAFHYGWEQAGRLAAKNTLSISTLPFCSELAYLTGIEMYRLAEYRKSCGEAVVTWVREGSNLRFEGGDFIWWKTPPDEPHNSDCMKTMMDGHFSHGGAMYALWENSASWWKPYRDILLVELEKCPSSTTVLHGTAGNAALETAKSCLACSGPRGRQDLKSFKTHLANAVDKIVSEIALDVRFK</sequence>
<dbReference type="Proteomes" id="UP000027222">
    <property type="component" value="Unassembled WGS sequence"/>
</dbReference>
<evidence type="ECO:0000313" key="2">
    <source>
        <dbReference type="Proteomes" id="UP000027222"/>
    </source>
</evidence>
<reference evidence="2" key="1">
    <citation type="journal article" date="2014" name="Proc. Natl. Acad. Sci. U.S.A.">
        <title>Extensive sampling of basidiomycete genomes demonstrates inadequacy of the white-rot/brown-rot paradigm for wood decay fungi.</title>
        <authorList>
            <person name="Riley R."/>
            <person name="Salamov A.A."/>
            <person name="Brown D.W."/>
            <person name="Nagy L.G."/>
            <person name="Floudas D."/>
            <person name="Held B.W."/>
            <person name="Levasseur A."/>
            <person name="Lombard V."/>
            <person name="Morin E."/>
            <person name="Otillar R."/>
            <person name="Lindquist E.A."/>
            <person name="Sun H."/>
            <person name="LaButti K.M."/>
            <person name="Schmutz J."/>
            <person name="Jabbour D."/>
            <person name="Luo H."/>
            <person name="Baker S.E."/>
            <person name="Pisabarro A.G."/>
            <person name="Walton J.D."/>
            <person name="Blanchette R.A."/>
            <person name="Henrissat B."/>
            <person name="Martin F."/>
            <person name="Cullen D."/>
            <person name="Hibbett D.S."/>
            <person name="Grigoriev I.V."/>
        </authorList>
    </citation>
    <scope>NUCLEOTIDE SEQUENCE [LARGE SCALE GENOMIC DNA]</scope>
    <source>
        <strain evidence="2">CBS 339.88</strain>
    </source>
</reference>
<dbReference type="HOGENOM" id="CLU_1310226_0_0_1"/>
<dbReference type="EMBL" id="KL142371">
    <property type="protein sequence ID" value="KDR80775.1"/>
    <property type="molecule type" value="Genomic_DNA"/>
</dbReference>
<name>A0A067TC23_GALM3</name>
<keyword evidence="2" id="KW-1185">Reference proteome</keyword>